<feature type="coiled-coil region" evidence="2">
    <location>
        <begin position="440"/>
        <end position="467"/>
    </location>
</feature>
<feature type="compositionally biased region" description="Basic and acidic residues" evidence="3">
    <location>
        <begin position="518"/>
        <end position="532"/>
    </location>
</feature>
<feature type="compositionally biased region" description="Polar residues" evidence="3">
    <location>
        <begin position="1066"/>
        <end position="1081"/>
    </location>
</feature>
<gene>
    <name evidence="5" type="ORF">MSPICULIGERA_LOCUS20813</name>
</gene>
<reference evidence="5" key="1">
    <citation type="submission" date="2023-06" db="EMBL/GenBank/DDBJ databases">
        <authorList>
            <person name="Delattre M."/>
        </authorList>
    </citation>
    <scope>NUCLEOTIDE SEQUENCE</scope>
    <source>
        <strain evidence="5">AF72</strain>
    </source>
</reference>
<keyword evidence="4" id="KW-0472">Membrane</keyword>
<dbReference type="Proteomes" id="UP001177023">
    <property type="component" value="Unassembled WGS sequence"/>
</dbReference>
<evidence type="ECO:0000256" key="3">
    <source>
        <dbReference type="SAM" id="MobiDB-lite"/>
    </source>
</evidence>
<feature type="region of interest" description="Disordered" evidence="3">
    <location>
        <begin position="987"/>
        <end position="1161"/>
    </location>
</feature>
<keyword evidence="6" id="KW-1185">Reference proteome</keyword>
<feature type="transmembrane region" description="Helical" evidence="4">
    <location>
        <begin position="53"/>
        <end position="76"/>
    </location>
</feature>
<protein>
    <recommendedName>
        <fullName evidence="7">Collagen</fullName>
    </recommendedName>
</protein>
<evidence type="ECO:0008006" key="7">
    <source>
        <dbReference type="Google" id="ProtNLM"/>
    </source>
</evidence>
<dbReference type="AlphaFoldDB" id="A0AA36D7R5"/>
<sequence>MDEEGTPWEASTSQYQTSERKGTTRIWSVHSSRTQLHPGNDEDERARPQIFRFLCLALGLGLFSLLMYVIFVPLIVGEASVAWREFEDGWRETQILHSSVEERLRELPMAREKRGAQSAEKPQNGHGKLCPEPSTSTECPPGKPGAKGVTGSDGEPGIDGKPGRAGENALDAVEQTPTAACAHCPPGNEGKSGPAGKPGVRGMRGPTGQPGAPGTNGIHGAPGEQGTPGEQGPTGATGVTGAPGGDGVKMLNVKGAKGSAGQAGMPGPRGIKGTDSRVVGTRGVRGPDGLVGDEGQKGSNGQPGPPGPQGPPGTQPECCSKTAESQLALPVLDERENAELLKKFNALHPHEIRRAPVTFADNNILKGFDSISAVSKRTERKRRPKKRTHSNIDKKKAEIAKFEKSRLLDQTMIFHGPGLTETRNIPTSEKYRSAGIVDLHNVLRNRHMRLEEEEKELRAQKERVEKRLLGQLDQNSIHRMLRAMRRRKLRRRPTSTPAPEVELTTEDYEVTRPAEASAEAHRSSSKSEERQTVEVIPSSVFQSRESLTVDPTPEPAVTITIPTDISLQSFENVQPTLIPNLDEQNGFNQPMVDLAPAPIEAHAYPPAPMPRRIPSEVAPSAPHYEEPHFDEETEEGFFSVPATSPATDAPSTTELPPPQSELYPLASPPAPEYTSPSPPGISIAEQFRLVTPSKLSRTLQELETNPLLPSENDLITVTPEDISRLTDSQNSAVMGSAELIPAGPPTNNELAGTGFGLDGGFGFGGPSEISEGASMLRTTMPPMPTLIPDFEPSRFGHRAFAPGGQHSQIDLADENTALGIEEEWRVRGDSMLNAFSSKSTERPYESQTVTLMVPPTGPPTVQLFEQNAAQQQFDVQTTPQPPMETTFEPSTQYYRRKKNRILENYKKAMRKHRKRRTRPTTAAPTTTTEASEPVYETRGSSTADAMMRAVGSTRDSQRKKKLLKKLHRVEAMLNHELDRYIDQLDHEQGTTTSRSQESQDDDHQRRLSLARSQPTRVMLQQVHKRKRKRLHKAAWQKKRTTAYPTWDQSTSTEVPPSFGIVPEVTGETSSETQRPSSTNFFASEEQADVATSRTSLEAPARARGEINFSPKPGRRRELRRLHKKRRSSAKQWTPEVHEEGASRPRVRGVRRLSKKTRHQVQYPISTRRPPATTTRQTVNATPTLRTTQRVRRFYYRPLSVRRIRLQPVSAYLSSVEKL</sequence>
<feature type="compositionally biased region" description="Pro residues" evidence="3">
    <location>
        <begin position="303"/>
        <end position="314"/>
    </location>
</feature>
<keyword evidence="4" id="KW-1133">Transmembrane helix</keyword>
<feature type="compositionally biased region" description="Polar residues" evidence="3">
    <location>
        <begin position="1042"/>
        <end position="1054"/>
    </location>
</feature>
<keyword evidence="2" id="KW-0175">Coiled coil</keyword>
<feature type="region of interest" description="Disordered" evidence="3">
    <location>
        <begin position="908"/>
        <end position="942"/>
    </location>
</feature>
<dbReference type="InterPro" id="IPR008160">
    <property type="entry name" value="Collagen"/>
</dbReference>
<feature type="compositionally biased region" description="Basic residues" evidence="3">
    <location>
        <begin position="1144"/>
        <end position="1158"/>
    </location>
</feature>
<name>A0AA36D7R5_9BILA</name>
<feature type="region of interest" description="Disordered" evidence="3">
    <location>
        <begin position="375"/>
        <end position="394"/>
    </location>
</feature>
<accession>A0AA36D7R5</accession>
<evidence type="ECO:0000256" key="4">
    <source>
        <dbReference type="SAM" id="Phobius"/>
    </source>
</evidence>
<dbReference type="PANTHER" id="PTHR24637">
    <property type="entry name" value="COLLAGEN"/>
    <property type="match status" value="1"/>
</dbReference>
<feature type="region of interest" description="Disordered" evidence="3">
    <location>
        <begin position="179"/>
        <end position="320"/>
    </location>
</feature>
<evidence type="ECO:0000313" key="5">
    <source>
        <dbReference type="EMBL" id="CAJ0582683.1"/>
    </source>
</evidence>
<evidence type="ECO:0000256" key="2">
    <source>
        <dbReference type="SAM" id="Coils"/>
    </source>
</evidence>
<feature type="compositionally biased region" description="Low complexity" evidence="3">
    <location>
        <begin position="919"/>
        <end position="928"/>
    </location>
</feature>
<evidence type="ECO:0000313" key="6">
    <source>
        <dbReference type="Proteomes" id="UP001177023"/>
    </source>
</evidence>
<feature type="compositionally biased region" description="Basic residues" evidence="3">
    <location>
        <begin position="1022"/>
        <end position="1040"/>
    </location>
</feature>
<feature type="compositionally biased region" description="Basic residues" evidence="3">
    <location>
        <begin position="908"/>
        <end position="918"/>
    </location>
</feature>
<dbReference type="Pfam" id="PF01391">
    <property type="entry name" value="Collagen"/>
    <property type="match status" value="2"/>
</dbReference>
<feature type="region of interest" description="Disordered" evidence="3">
    <location>
        <begin position="603"/>
        <end position="681"/>
    </location>
</feature>
<evidence type="ECO:0000256" key="1">
    <source>
        <dbReference type="ARBA" id="ARBA00022737"/>
    </source>
</evidence>
<feature type="region of interest" description="Disordered" evidence="3">
    <location>
        <begin position="487"/>
        <end position="534"/>
    </location>
</feature>
<dbReference type="PANTHER" id="PTHR24637:SF356">
    <property type="entry name" value="NEMATODE CUTICLE COLLAGEN N-TERMINAL DOMAIN-CONTAINING PROTEIN"/>
    <property type="match status" value="1"/>
</dbReference>
<feature type="compositionally biased region" description="Low complexity" evidence="3">
    <location>
        <begin position="221"/>
        <end position="240"/>
    </location>
</feature>
<feature type="compositionally biased region" description="Basic residues" evidence="3">
    <location>
        <begin position="378"/>
        <end position="389"/>
    </location>
</feature>
<keyword evidence="1" id="KW-0677">Repeat</keyword>
<feature type="compositionally biased region" description="Basic residues" evidence="3">
    <location>
        <begin position="1112"/>
        <end position="1128"/>
    </location>
</feature>
<feature type="compositionally biased region" description="Low complexity" evidence="3">
    <location>
        <begin position="639"/>
        <end position="653"/>
    </location>
</feature>
<keyword evidence="4" id="KW-0812">Transmembrane</keyword>
<feature type="region of interest" description="Disordered" evidence="3">
    <location>
        <begin position="110"/>
        <end position="166"/>
    </location>
</feature>
<proteinExistence type="predicted"/>
<feature type="compositionally biased region" description="Pro residues" evidence="3">
    <location>
        <begin position="666"/>
        <end position="679"/>
    </location>
</feature>
<feature type="non-terminal residue" evidence="5">
    <location>
        <position position="1"/>
    </location>
</feature>
<dbReference type="EMBL" id="CATQJA010002664">
    <property type="protein sequence ID" value="CAJ0582683.1"/>
    <property type="molecule type" value="Genomic_DNA"/>
</dbReference>
<feature type="region of interest" description="Disordered" evidence="3">
    <location>
        <begin position="1"/>
        <end position="23"/>
    </location>
</feature>
<organism evidence="5 6">
    <name type="scientific">Mesorhabditis spiculigera</name>
    <dbReference type="NCBI Taxonomy" id="96644"/>
    <lineage>
        <taxon>Eukaryota</taxon>
        <taxon>Metazoa</taxon>
        <taxon>Ecdysozoa</taxon>
        <taxon>Nematoda</taxon>
        <taxon>Chromadorea</taxon>
        <taxon>Rhabditida</taxon>
        <taxon>Rhabditina</taxon>
        <taxon>Rhabditomorpha</taxon>
        <taxon>Rhabditoidea</taxon>
        <taxon>Rhabditidae</taxon>
        <taxon>Mesorhabditinae</taxon>
        <taxon>Mesorhabditis</taxon>
    </lineage>
</organism>
<comment type="caution">
    <text evidence="5">The sequence shown here is derived from an EMBL/GenBank/DDBJ whole genome shotgun (WGS) entry which is preliminary data.</text>
</comment>